<dbReference type="Proteomes" id="UP000287171">
    <property type="component" value="Unassembled WGS sequence"/>
</dbReference>
<evidence type="ECO:0000256" key="1">
    <source>
        <dbReference type="ARBA" id="ARBA00007362"/>
    </source>
</evidence>
<feature type="transmembrane region" description="Helical" evidence="2">
    <location>
        <begin position="194"/>
        <end position="215"/>
    </location>
</feature>
<keyword evidence="2" id="KW-0812">Transmembrane</keyword>
<dbReference type="Pfam" id="PF00892">
    <property type="entry name" value="EamA"/>
    <property type="match status" value="2"/>
</dbReference>
<feature type="transmembrane region" description="Helical" evidence="2">
    <location>
        <begin position="161"/>
        <end position="182"/>
    </location>
</feature>
<proteinExistence type="inferred from homology"/>
<comment type="caution">
    <text evidence="4">The sequence shown here is derived from an EMBL/GenBank/DDBJ whole genome shotgun (WGS) entry which is preliminary data.</text>
</comment>
<dbReference type="EMBL" id="BIFT01000001">
    <property type="protein sequence ID" value="GCE26128.1"/>
    <property type="molecule type" value="Genomic_DNA"/>
</dbReference>
<protein>
    <recommendedName>
        <fullName evidence="3">EamA domain-containing protein</fullName>
    </recommendedName>
</protein>
<feature type="transmembrane region" description="Helical" evidence="2">
    <location>
        <begin position="222"/>
        <end position="240"/>
    </location>
</feature>
<reference evidence="5" key="1">
    <citation type="submission" date="2018-12" db="EMBL/GenBank/DDBJ databases">
        <title>Tengunoibacter tsumagoiensis gen. nov., sp. nov., Dictyobacter kobayashii sp. nov., D. alpinus sp. nov., and D. joshuensis sp. nov. and description of Dictyobacteraceae fam. nov. within the order Ktedonobacterales isolated from Tengu-no-mugimeshi.</title>
        <authorList>
            <person name="Wang C.M."/>
            <person name="Zheng Y."/>
            <person name="Sakai Y."/>
            <person name="Toyoda A."/>
            <person name="Minakuchi Y."/>
            <person name="Abe K."/>
            <person name="Yokota A."/>
            <person name="Yabe S."/>
        </authorList>
    </citation>
    <scope>NUCLEOTIDE SEQUENCE [LARGE SCALE GENOMIC DNA]</scope>
    <source>
        <strain evidence="5">Uno16</strain>
    </source>
</reference>
<gene>
    <name evidence="4" type="ORF">KDA_16120</name>
</gene>
<dbReference type="GO" id="GO:0016020">
    <property type="term" value="C:membrane"/>
    <property type="evidence" value="ECO:0007669"/>
    <property type="project" value="InterPro"/>
</dbReference>
<sequence length="295" mass="32351">MGIFYGLIAAVFWGLGDFLARYATHRIGTYRTLCYLQCVGIVGLTIYLLITGELQHVFAHASWQPWIWALVATLLNIVSSLALYRAFEVGTISLVSPIAASYAVVTVVLAFLSGEVLTALQNIAVVLVLLGVIFCSTSATDPARTWRSFFVLPRRGASKQGIILALLASLGYGLTFWVLGFFVTPGLGGITPVWFIRVLTPCVLLVCSPFVKLPLTFPRGSVWWLLLGVGFFDTMAYLAYTSGMQPGQISLVTMLSSLYSAVTVLLAWIFLRERLLRTQWLGILVIFVGIVLVNL</sequence>
<feature type="domain" description="EamA" evidence="3">
    <location>
        <begin position="161"/>
        <end position="294"/>
    </location>
</feature>
<dbReference type="PANTHER" id="PTHR22911">
    <property type="entry name" value="ACYL-MALONYL CONDENSING ENZYME-RELATED"/>
    <property type="match status" value="1"/>
</dbReference>
<accession>A0A402B458</accession>
<evidence type="ECO:0000259" key="3">
    <source>
        <dbReference type="Pfam" id="PF00892"/>
    </source>
</evidence>
<feature type="transmembrane region" description="Helical" evidence="2">
    <location>
        <begin position="119"/>
        <end position="140"/>
    </location>
</feature>
<feature type="transmembrane region" description="Helical" evidence="2">
    <location>
        <begin position="66"/>
        <end position="87"/>
    </location>
</feature>
<organism evidence="4 5">
    <name type="scientific">Dictyobacter alpinus</name>
    <dbReference type="NCBI Taxonomy" id="2014873"/>
    <lineage>
        <taxon>Bacteria</taxon>
        <taxon>Bacillati</taxon>
        <taxon>Chloroflexota</taxon>
        <taxon>Ktedonobacteria</taxon>
        <taxon>Ktedonobacterales</taxon>
        <taxon>Dictyobacteraceae</taxon>
        <taxon>Dictyobacter</taxon>
    </lineage>
</organism>
<dbReference type="SUPFAM" id="SSF103481">
    <property type="entry name" value="Multidrug resistance efflux transporter EmrE"/>
    <property type="match status" value="2"/>
</dbReference>
<dbReference type="AlphaFoldDB" id="A0A402B458"/>
<feature type="transmembrane region" description="Helical" evidence="2">
    <location>
        <begin position="252"/>
        <end position="271"/>
    </location>
</feature>
<feature type="transmembrane region" description="Helical" evidence="2">
    <location>
        <begin position="35"/>
        <end position="54"/>
    </location>
</feature>
<evidence type="ECO:0000313" key="5">
    <source>
        <dbReference type="Proteomes" id="UP000287171"/>
    </source>
</evidence>
<name>A0A402B458_9CHLR</name>
<keyword evidence="5" id="KW-1185">Reference proteome</keyword>
<keyword evidence="2" id="KW-0472">Membrane</keyword>
<dbReference type="RefSeq" id="WP_126626626.1">
    <property type="nucleotide sequence ID" value="NZ_BIFT01000001.1"/>
</dbReference>
<dbReference type="PANTHER" id="PTHR22911:SF137">
    <property type="entry name" value="SOLUTE CARRIER FAMILY 35 MEMBER G2-RELATED"/>
    <property type="match status" value="1"/>
</dbReference>
<evidence type="ECO:0000256" key="2">
    <source>
        <dbReference type="SAM" id="Phobius"/>
    </source>
</evidence>
<evidence type="ECO:0000313" key="4">
    <source>
        <dbReference type="EMBL" id="GCE26128.1"/>
    </source>
</evidence>
<dbReference type="Gene3D" id="1.10.3730.20">
    <property type="match status" value="2"/>
</dbReference>
<feature type="domain" description="EamA" evidence="3">
    <location>
        <begin position="1"/>
        <end position="136"/>
    </location>
</feature>
<feature type="transmembrane region" description="Helical" evidence="2">
    <location>
        <begin position="278"/>
        <end position="294"/>
    </location>
</feature>
<feature type="transmembrane region" description="Helical" evidence="2">
    <location>
        <begin position="6"/>
        <end position="23"/>
    </location>
</feature>
<dbReference type="OrthoDB" id="5417329at2"/>
<dbReference type="InterPro" id="IPR000620">
    <property type="entry name" value="EamA_dom"/>
</dbReference>
<dbReference type="InterPro" id="IPR037185">
    <property type="entry name" value="EmrE-like"/>
</dbReference>
<comment type="similarity">
    <text evidence="1">Belongs to the EamA transporter family.</text>
</comment>
<feature type="transmembrane region" description="Helical" evidence="2">
    <location>
        <begin position="94"/>
        <end position="113"/>
    </location>
</feature>
<keyword evidence="2" id="KW-1133">Transmembrane helix</keyword>